<keyword evidence="6 12" id="KW-0106">Calcium</keyword>
<dbReference type="AlphaFoldDB" id="A0A8D0C6F7"/>
<keyword evidence="17" id="KW-1185">Reference proteome</keyword>
<evidence type="ECO:0000256" key="8">
    <source>
        <dbReference type="ARBA" id="ARBA00022949"/>
    </source>
</evidence>
<dbReference type="OMA" id="CIPVEDK"/>
<evidence type="ECO:0000256" key="9">
    <source>
        <dbReference type="ARBA" id="ARBA00022989"/>
    </source>
</evidence>
<dbReference type="Pfam" id="PF00028">
    <property type="entry name" value="Cadherin"/>
    <property type="match status" value="3"/>
</dbReference>
<dbReference type="PANTHER" id="PTHR24025">
    <property type="entry name" value="DESMOGLEIN FAMILY MEMBER"/>
    <property type="match status" value="1"/>
</dbReference>
<dbReference type="InterPro" id="IPR015919">
    <property type="entry name" value="Cadherin-like_sf"/>
</dbReference>
<evidence type="ECO:0000256" key="10">
    <source>
        <dbReference type="ARBA" id="ARBA00023136"/>
    </source>
</evidence>
<dbReference type="FunFam" id="2.60.40.60:FF:000068">
    <property type="entry name" value="Desmoglein 1"/>
    <property type="match status" value="1"/>
</dbReference>
<dbReference type="FunFam" id="2.60.40.60:FF:000019">
    <property type="entry name" value="Cadherin 2"/>
    <property type="match status" value="1"/>
</dbReference>
<keyword evidence="8" id="KW-0965">Cell junction</keyword>
<keyword evidence="2" id="KW-1003">Cell membrane</keyword>
<evidence type="ECO:0000256" key="2">
    <source>
        <dbReference type="ARBA" id="ARBA00022475"/>
    </source>
</evidence>
<dbReference type="InterPro" id="IPR000233">
    <property type="entry name" value="Cadherin_Y-type_LIR"/>
</dbReference>
<dbReference type="InterPro" id="IPR050971">
    <property type="entry name" value="Cadherin-domain_protein"/>
</dbReference>
<keyword evidence="10" id="KW-0472">Membrane</keyword>
<dbReference type="GO" id="GO:0007156">
    <property type="term" value="P:homophilic cell adhesion via plasma membrane adhesion molecules"/>
    <property type="evidence" value="ECO:0007669"/>
    <property type="project" value="InterPro"/>
</dbReference>
<keyword evidence="7 13" id="KW-0130">Cell adhesion</keyword>
<feature type="domain" description="Cadherin" evidence="15">
    <location>
        <begin position="399"/>
        <end position="502"/>
    </location>
</feature>
<keyword evidence="9" id="KW-1133">Transmembrane helix</keyword>
<dbReference type="PRINTS" id="PR00205">
    <property type="entry name" value="CADHERIN"/>
</dbReference>
<dbReference type="GO" id="GO:0030057">
    <property type="term" value="C:desmosome"/>
    <property type="evidence" value="ECO:0007669"/>
    <property type="project" value="UniProtKB-SubCell"/>
</dbReference>
<dbReference type="InterPro" id="IPR002126">
    <property type="entry name" value="Cadherin-like_dom"/>
</dbReference>
<keyword evidence="11" id="KW-0325">Glycoprotein</keyword>
<proteinExistence type="predicted"/>
<dbReference type="Gene3D" id="4.10.900.10">
    <property type="entry name" value="TCF3-CBD (Catenin binding domain)"/>
    <property type="match status" value="1"/>
</dbReference>
<sequence>RTNNFNFTILEDGSLYTTHAISLPSNENTIYIFLKSNHEHEPKKIHVHLAKARHVRGTVLSRTKRRWLPVPTLIMENSLGPFPMQIQQLSSDTAQNFDIRYSISGPGADKPPLNVFYIEEETGNLFVTCPIDRETYPEFQLICYATTTDGYTPEVPLVHIIKIEDDNDNPPVFDQDIYTFCVFENSRVGTSVGQVIATDIDEPNTLHTKLKYRIVYQNPQIYQNFKPFAVHPDTGSITVASAHLNREEISEYKLHIEARDMGGQQFGLCNTAEVIIEIKDVNDNAPQLAQTVYEVQILENTENVEILCLPVRDDDEPGTPSWLAEFTITKGNEDNAFDVIIDREKNVGCIVLLKVLRVLEITVNNEVPYVLAPNSKALSMSTTKIVVHIIDEDEGPLFEPPIYFLNIKECLPSGTLVGNYQARDPETGSTSGIRYTFVLFVDFILMTILGDLRTATTLDRESLSAEYTQCKVIVKATDLSGKTGTGEILITVIDENDNYPVVPIRDYIMCNDKKPICIEAFDADLSPHAAPFHFEIEREDIEYGYYPIHLRIYDNEGNSGINEIIVHFCNCVIPIDCEEHNINSTVDRAPSEIPVDTDIAGVVLGSLMTVGKFMFVSTFVNATMSLNPLAPKPGTNKSMEEIKVKGQHLTEISKGGGIASKPRMYKSLEEIKGNGQCLPHAQVHVLTYCFLSEQKVFLCEQADEKKHVEEYIHSYHYEGKGSPVGSLSACACESDEEELSFLNNLDPPFKTLVEVFVKK</sequence>
<evidence type="ECO:0000256" key="13">
    <source>
        <dbReference type="RuleBase" id="RU003318"/>
    </source>
</evidence>
<dbReference type="Ensembl" id="ENSSMRT00000017253.1">
    <property type="protein sequence ID" value="ENSSMRP00000014815.1"/>
    <property type="gene ID" value="ENSSMRG00000011523.1"/>
</dbReference>
<evidence type="ECO:0000256" key="3">
    <source>
        <dbReference type="ARBA" id="ARBA00022692"/>
    </source>
</evidence>
<keyword evidence="5" id="KW-0677">Repeat</keyword>
<dbReference type="Pfam" id="PF01049">
    <property type="entry name" value="CADH_Y-type_LIR"/>
    <property type="match status" value="1"/>
</dbReference>
<feature type="domain" description="Cadherin" evidence="15">
    <location>
        <begin position="74"/>
        <end position="173"/>
    </location>
</feature>
<evidence type="ECO:0000256" key="11">
    <source>
        <dbReference type="ARBA" id="ARBA00023180"/>
    </source>
</evidence>
<name>A0A8D0C6F7_SALMN</name>
<evidence type="ECO:0000313" key="17">
    <source>
        <dbReference type="Proteomes" id="UP000694421"/>
    </source>
</evidence>
<keyword evidence="4" id="KW-0479">Metal-binding</keyword>
<dbReference type="PRINTS" id="PR01818">
    <property type="entry name" value="DESMOCADHERN"/>
</dbReference>
<comment type="function">
    <text evidence="14">A component of desmosome cell-cell junctions which are required for positive regulation of cellular adhesion. Involved in the interaction of plaque proteins and intermediate filaments mediating cell-cell adhesion.</text>
</comment>
<dbReference type="SUPFAM" id="SSF49313">
    <property type="entry name" value="Cadherin-like"/>
    <property type="match status" value="5"/>
</dbReference>
<feature type="domain" description="Cadherin" evidence="15">
    <location>
        <begin position="174"/>
        <end position="288"/>
    </location>
</feature>
<protein>
    <recommendedName>
        <fullName evidence="15">Cadherin domain-containing protein</fullName>
    </recommendedName>
</protein>
<reference evidence="16" key="2">
    <citation type="submission" date="2025-09" db="UniProtKB">
        <authorList>
            <consortium name="Ensembl"/>
        </authorList>
    </citation>
    <scope>IDENTIFICATION</scope>
</reference>
<organism evidence="16 17">
    <name type="scientific">Salvator merianae</name>
    <name type="common">Argentine black and white tegu</name>
    <name type="synonym">Tupinambis merianae</name>
    <dbReference type="NCBI Taxonomy" id="96440"/>
    <lineage>
        <taxon>Eukaryota</taxon>
        <taxon>Metazoa</taxon>
        <taxon>Chordata</taxon>
        <taxon>Craniata</taxon>
        <taxon>Vertebrata</taxon>
        <taxon>Euteleostomi</taxon>
        <taxon>Lepidosauria</taxon>
        <taxon>Squamata</taxon>
        <taxon>Bifurcata</taxon>
        <taxon>Unidentata</taxon>
        <taxon>Episquamata</taxon>
        <taxon>Laterata</taxon>
        <taxon>Teiioidea</taxon>
        <taxon>Teiidae</taxon>
        <taxon>Salvator</taxon>
    </lineage>
</organism>
<dbReference type="FunFam" id="2.60.40.60:FF:000011">
    <property type="entry name" value="Cadherin 1"/>
    <property type="match status" value="1"/>
</dbReference>
<evidence type="ECO:0000256" key="14">
    <source>
        <dbReference type="RuleBase" id="RU004358"/>
    </source>
</evidence>
<dbReference type="PANTHER" id="PTHR24025:SF0">
    <property type="entry name" value="DESMOCOLLIN-2"/>
    <property type="match status" value="1"/>
</dbReference>
<dbReference type="InterPro" id="IPR009122">
    <property type="entry name" value="Desmosomal_cadherin"/>
</dbReference>
<accession>A0A8D0C6F7</accession>
<evidence type="ECO:0000313" key="16">
    <source>
        <dbReference type="Ensembl" id="ENSSMRP00000014815.1"/>
    </source>
</evidence>
<evidence type="ECO:0000256" key="12">
    <source>
        <dbReference type="PROSITE-ProRule" id="PRU00043"/>
    </source>
</evidence>
<evidence type="ECO:0000256" key="5">
    <source>
        <dbReference type="ARBA" id="ARBA00022737"/>
    </source>
</evidence>
<dbReference type="Gene3D" id="2.60.40.60">
    <property type="entry name" value="Cadherins"/>
    <property type="match status" value="5"/>
</dbReference>
<comment type="subcellular location">
    <subcellularLocation>
        <location evidence="1">Cell junction</location>
        <location evidence="1">Desmosome</location>
    </subcellularLocation>
    <subcellularLocation>
        <location evidence="13">Cell membrane</location>
        <topology evidence="13">Single-pass type I membrane protein</topology>
    </subcellularLocation>
</comment>
<dbReference type="GO" id="GO:0005886">
    <property type="term" value="C:plasma membrane"/>
    <property type="evidence" value="ECO:0007669"/>
    <property type="project" value="UniProtKB-SubCell"/>
</dbReference>
<evidence type="ECO:0000256" key="4">
    <source>
        <dbReference type="ARBA" id="ARBA00022723"/>
    </source>
</evidence>
<feature type="domain" description="Cadherin" evidence="15">
    <location>
        <begin position="289"/>
        <end position="403"/>
    </location>
</feature>
<dbReference type="CDD" id="cd11304">
    <property type="entry name" value="Cadherin_repeat"/>
    <property type="match status" value="3"/>
</dbReference>
<dbReference type="PROSITE" id="PS50268">
    <property type="entry name" value="CADHERIN_2"/>
    <property type="match status" value="4"/>
</dbReference>
<keyword evidence="3 13" id="KW-0812">Transmembrane</keyword>
<dbReference type="SMART" id="SM00112">
    <property type="entry name" value="CA"/>
    <property type="match status" value="3"/>
</dbReference>
<dbReference type="GeneTree" id="ENSGT01030000234624"/>
<reference evidence="16" key="1">
    <citation type="submission" date="2025-08" db="UniProtKB">
        <authorList>
            <consortium name="Ensembl"/>
        </authorList>
    </citation>
    <scope>IDENTIFICATION</scope>
</reference>
<dbReference type="InterPro" id="IPR020894">
    <property type="entry name" value="Cadherin_CS"/>
</dbReference>
<dbReference type="Proteomes" id="UP000694421">
    <property type="component" value="Unplaced"/>
</dbReference>
<evidence type="ECO:0000256" key="1">
    <source>
        <dbReference type="ARBA" id="ARBA00004568"/>
    </source>
</evidence>
<dbReference type="GO" id="GO:0005509">
    <property type="term" value="F:calcium ion binding"/>
    <property type="evidence" value="ECO:0007669"/>
    <property type="project" value="UniProtKB-UniRule"/>
</dbReference>
<dbReference type="InterPro" id="IPR027397">
    <property type="entry name" value="Catenin-bd_sf"/>
</dbReference>
<evidence type="ECO:0000259" key="15">
    <source>
        <dbReference type="PROSITE" id="PS50268"/>
    </source>
</evidence>
<evidence type="ECO:0000256" key="6">
    <source>
        <dbReference type="ARBA" id="ARBA00022837"/>
    </source>
</evidence>
<dbReference type="PROSITE" id="PS00232">
    <property type="entry name" value="CADHERIN_1"/>
    <property type="match status" value="2"/>
</dbReference>
<evidence type="ECO:0000256" key="7">
    <source>
        <dbReference type="ARBA" id="ARBA00022889"/>
    </source>
</evidence>